<protein>
    <recommendedName>
        <fullName evidence="3">Cytochrome P450</fullName>
    </recommendedName>
</protein>
<evidence type="ECO:0000313" key="2">
    <source>
        <dbReference type="Proteomes" id="UP001228044"/>
    </source>
</evidence>
<sequence>MDTRPDDALTHNAQTGLWEVGDPALVRALLQDGRLGVRPPAQPLPPHLQGRLLGQLFARWLRQRDDEGHAAGKRSLVEALDRLPIAAARAAARSQAAIAFAAGWNHALWALPLAGMASLLGLAPANLAAQRRLLEQLRALAQGLAPAATPAGLDAADAACAALLQALGPAPSLGLPAEDEPANRLALLWQSFEAGAALLGRGLVALAEDAGRRRPGHVAAWLPGLQDTPGVVLNTRRYAREPLAIGALRLNTGDGLLLRLAGSEGAALGFGAGPHRCPGRSLALAIAAEALEWLLERQPPRWPTRWQYLTLPNARIAIFDEESFA</sequence>
<comment type="caution">
    <text evidence="1">The sequence shown here is derived from an EMBL/GenBank/DDBJ whole genome shotgun (WGS) entry which is preliminary data.</text>
</comment>
<evidence type="ECO:0000313" key="1">
    <source>
        <dbReference type="EMBL" id="MDN3922677.1"/>
    </source>
</evidence>
<dbReference type="SUPFAM" id="SSF48264">
    <property type="entry name" value="Cytochrome P450"/>
    <property type="match status" value="1"/>
</dbReference>
<dbReference type="Gene3D" id="1.10.630.10">
    <property type="entry name" value="Cytochrome P450"/>
    <property type="match status" value="1"/>
</dbReference>
<dbReference type="InterPro" id="IPR036396">
    <property type="entry name" value="Cyt_P450_sf"/>
</dbReference>
<name>A0ABT8DYL9_9BURK</name>
<organism evidence="1 2">
    <name type="scientific">Roseateles violae</name>
    <dbReference type="NCBI Taxonomy" id="3058042"/>
    <lineage>
        <taxon>Bacteria</taxon>
        <taxon>Pseudomonadati</taxon>
        <taxon>Pseudomonadota</taxon>
        <taxon>Betaproteobacteria</taxon>
        <taxon>Burkholderiales</taxon>
        <taxon>Sphaerotilaceae</taxon>
        <taxon>Roseateles</taxon>
    </lineage>
</organism>
<dbReference type="EMBL" id="JAUHHC010000005">
    <property type="protein sequence ID" value="MDN3922677.1"/>
    <property type="molecule type" value="Genomic_DNA"/>
</dbReference>
<dbReference type="PROSITE" id="PS00086">
    <property type="entry name" value="CYTOCHROME_P450"/>
    <property type="match status" value="1"/>
</dbReference>
<dbReference type="RefSeq" id="WP_290360970.1">
    <property type="nucleotide sequence ID" value="NZ_JAUHHC010000005.1"/>
</dbReference>
<evidence type="ECO:0008006" key="3">
    <source>
        <dbReference type="Google" id="ProtNLM"/>
    </source>
</evidence>
<proteinExistence type="predicted"/>
<accession>A0ABT8DYL9</accession>
<keyword evidence="2" id="KW-1185">Reference proteome</keyword>
<dbReference type="Proteomes" id="UP001228044">
    <property type="component" value="Unassembled WGS sequence"/>
</dbReference>
<dbReference type="InterPro" id="IPR017972">
    <property type="entry name" value="Cyt_P450_CS"/>
</dbReference>
<reference evidence="1 2" key="1">
    <citation type="submission" date="2023-06" db="EMBL/GenBank/DDBJ databases">
        <title>Pelomonas sp. PFR6 16S ribosomal RNA gene Genome sequencing and assembly.</title>
        <authorList>
            <person name="Woo H."/>
        </authorList>
    </citation>
    <scope>NUCLEOTIDE SEQUENCE [LARGE SCALE GENOMIC DNA]</scope>
    <source>
        <strain evidence="1 2">PFR6</strain>
    </source>
</reference>
<gene>
    <name evidence="1" type="ORF">QWJ38_20485</name>
</gene>